<evidence type="ECO:0008006" key="8">
    <source>
        <dbReference type="Google" id="ProtNLM"/>
    </source>
</evidence>
<dbReference type="GO" id="GO:0006457">
    <property type="term" value="P:protein folding"/>
    <property type="evidence" value="ECO:0007669"/>
    <property type="project" value="InterPro"/>
</dbReference>
<dbReference type="Proteomes" id="UP000091979">
    <property type="component" value="Unassembled WGS sequence"/>
</dbReference>
<comment type="caution">
    <text evidence="6">The sequence shown here is derived from an EMBL/GenBank/DDBJ whole genome shotgun (WGS) entry which is preliminary data.</text>
</comment>
<feature type="transmembrane region" description="Helical" evidence="5">
    <location>
        <begin position="141"/>
        <end position="162"/>
    </location>
</feature>
<dbReference type="OrthoDB" id="158402at2"/>
<comment type="subcellular location">
    <subcellularLocation>
        <location evidence="1">Membrane</location>
        <topology evidence="1">Multi-pass membrane protein</topology>
    </subcellularLocation>
</comment>
<gene>
    <name evidence="6" type="ORF">SP90_05180</name>
</gene>
<dbReference type="Pfam" id="PF02600">
    <property type="entry name" value="DsbB"/>
    <property type="match status" value="1"/>
</dbReference>
<evidence type="ECO:0000313" key="6">
    <source>
        <dbReference type="EMBL" id="OBQ54877.1"/>
    </source>
</evidence>
<evidence type="ECO:0000256" key="1">
    <source>
        <dbReference type="ARBA" id="ARBA00004141"/>
    </source>
</evidence>
<keyword evidence="4 5" id="KW-0472">Membrane</keyword>
<evidence type="ECO:0000256" key="2">
    <source>
        <dbReference type="ARBA" id="ARBA00022692"/>
    </source>
</evidence>
<sequence length="187" mass="20820">MHPELARKINLLLLLMVAGVMCGSLSVQFILGDLPCPLCILQRYAMIGLAMGPLLNLRFGIRPRHLSVTLMFALFGIAVSVRQVLLHIVPGTGNYGAPVFGMHLYTWSSLIFFIALVVTALLLLIENVWSPLDTPTYNDKIVHIGYGIMISITLFLAIITLLECGWRCPDNPVHYMLIQPTHFITHP</sequence>
<dbReference type="GO" id="GO:0015035">
    <property type="term" value="F:protein-disulfide reductase activity"/>
    <property type="evidence" value="ECO:0007669"/>
    <property type="project" value="InterPro"/>
</dbReference>
<dbReference type="RefSeq" id="WP_066853277.1">
    <property type="nucleotide sequence ID" value="NZ_JXMS01000006.1"/>
</dbReference>
<dbReference type="GO" id="GO:0016020">
    <property type="term" value="C:membrane"/>
    <property type="evidence" value="ECO:0007669"/>
    <property type="project" value="UniProtKB-SubCell"/>
</dbReference>
<protein>
    <recommendedName>
        <fullName evidence="8">Disulfide bond formation protein B</fullName>
    </recommendedName>
</protein>
<dbReference type="SUPFAM" id="SSF158442">
    <property type="entry name" value="DsbB-like"/>
    <property type="match status" value="1"/>
</dbReference>
<feature type="transmembrane region" description="Helical" evidence="5">
    <location>
        <begin position="12"/>
        <end position="31"/>
    </location>
</feature>
<dbReference type="PATRIC" id="fig|1560234.3.peg.3001"/>
<accession>A0A1B7XH82</accession>
<evidence type="ECO:0000313" key="7">
    <source>
        <dbReference type="Proteomes" id="UP000091979"/>
    </source>
</evidence>
<keyword evidence="2 5" id="KW-0812">Transmembrane</keyword>
<proteinExistence type="predicted"/>
<evidence type="ECO:0000256" key="5">
    <source>
        <dbReference type="SAM" id="Phobius"/>
    </source>
</evidence>
<dbReference type="EMBL" id="JXMS01000006">
    <property type="protein sequence ID" value="OBQ54877.1"/>
    <property type="molecule type" value="Genomic_DNA"/>
</dbReference>
<name>A0A1B7XH82_9BACT</name>
<feature type="transmembrane region" description="Helical" evidence="5">
    <location>
        <begin position="68"/>
        <end position="89"/>
    </location>
</feature>
<dbReference type="Gene3D" id="1.20.1550.10">
    <property type="entry name" value="DsbB-like"/>
    <property type="match status" value="1"/>
</dbReference>
<dbReference type="InterPro" id="IPR003752">
    <property type="entry name" value="DiS_bond_form_DsbB/BdbC"/>
</dbReference>
<keyword evidence="7" id="KW-1185">Reference proteome</keyword>
<dbReference type="InterPro" id="IPR023380">
    <property type="entry name" value="DsbB-like_sf"/>
</dbReference>
<dbReference type="STRING" id="1560234.SP90_05180"/>
<dbReference type="AlphaFoldDB" id="A0A1B7XH82"/>
<organism evidence="6 7">
    <name type="scientific">Halodesulfovibrio spirochaetisodalis</name>
    <dbReference type="NCBI Taxonomy" id="1560234"/>
    <lineage>
        <taxon>Bacteria</taxon>
        <taxon>Pseudomonadati</taxon>
        <taxon>Thermodesulfobacteriota</taxon>
        <taxon>Desulfovibrionia</taxon>
        <taxon>Desulfovibrionales</taxon>
        <taxon>Desulfovibrionaceae</taxon>
        <taxon>Halodesulfovibrio</taxon>
    </lineage>
</organism>
<evidence type="ECO:0000256" key="4">
    <source>
        <dbReference type="ARBA" id="ARBA00023136"/>
    </source>
</evidence>
<reference evidence="6 7" key="1">
    <citation type="submission" date="2015-01" db="EMBL/GenBank/DDBJ databases">
        <title>Desulfovibrio sp. JC271 draft genome sequence.</title>
        <authorList>
            <person name="Shivani Y."/>
            <person name="Subhash Y."/>
            <person name="Sasikala C."/>
            <person name="Ramana C.V."/>
        </authorList>
    </citation>
    <scope>NUCLEOTIDE SEQUENCE [LARGE SCALE GENOMIC DNA]</scope>
    <source>
        <strain evidence="6 7">JC271</strain>
    </source>
</reference>
<feature type="transmembrane region" description="Helical" evidence="5">
    <location>
        <begin position="109"/>
        <end position="129"/>
    </location>
</feature>
<evidence type="ECO:0000256" key="3">
    <source>
        <dbReference type="ARBA" id="ARBA00022989"/>
    </source>
</evidence>
<keyword evidence="3 5" id="KW-1133">Transmembrane helix</keyword>
<feature type="transmembrane region" description="Helical" evidence="5">
    <location>
        <begin position="43"/>
        <end position="61"/>
    </location>
</feature>